<keyword evidence="7" id="KW-0862">Zinc</keyword>
<dbReference type="InterPro" id="IPR011990">
    <property type="entry name" value="TPR-like_helical_dom_sf"/>
</dbReference>
<dbReference type="EC" id="3.4.24.-" evidence="11"/>
<keyword evidence="2" id="KW-0645">Protease</keyword>
<keyword evidence="4 9" id="KW-0732">Signal</keyword>
<feature type="signal peptide" evidence="9">
    <location>
        <begin position="1"/>
        <end position="20"/>
    </location>
</feature>
<dbReference type="HAMAP" id="MF_00997">
    <property type="entry name" value="Protease_BepA"/>
    <property type="match status" value="1"/>
</dbReference>
<sequence length="482" mass="52552">MMRRPLALMLSLALAFPVRAADLPDLGDVGTSELSTAAERRIGEQIIRQIRWHDAAYLDDPEIEEYVGRLGRRLVAASDQPSHDFDFFVVKDPTLNAFALPGGYIGVHTGLILAAQSESELASVLGHEIAHVTQRHIAQIIGKQSQAGIAMLASLLIAVLAARSNSQVGEAAIAAGSAGALQAQLGYTRDYEREADRVGLQTLEAAGFDVRGMPGFFERLQRGTRLYENNAPAYLRTHPLTFERIADMENRVSSMRYRQVLDSPDFGYAQAKLRAQAGLPADAVKDLESRVAQQPTDATLRYGLARALMRAGRLDEAQAMLDKTRANAAPSAALELLGAEILLARKDGDGAVRLLGTAQKRFPASRSVTYALADAQILSGMPAAAAGSLRQMLNSRGDDVRLWQLLSRANQALGKRTAQHRAQAEVYVLQGSLPAAIEQLEIARREGDGDFYDLSAVDARLRELKQRHREEKLDKERGVEPS</sequence>
<dbReference type="InterPro" id="IPR051156">
    <property type="entry name" value="Mito/Outer_Membr_Metalloprot"/>
</dbReference>
<dbReference type="Proteomes" id="UP001595974">
    <property type="component" value="Unassembled WGS sequence"/>
</dbReference>
<dbReference type="Gene3D" id="1.25.40.10">
    <property type="entry name" value="Tetratricopeptide repeat domain"/>
    <property type="match status" value="2"/>
</dbReference>
<feature type="chain" id="PRO_5046674857" evidence="9">
    <location>
        <begin position="21"/>
        <end position="482"/>
    </location>
</feature>
<name>A0ABW1AMM3_9RHOO</name>
<evidence type="ECO:0000256" key="4">
    <source>
        <dbReference type="ARBA" id="ARBA00022729"/>
    </source>
</evidence>
<keyword evidence="8 11" id="KW-0482">Metalloprotease</keyword>
<evidence type="ECO:0000256" key="1">
    <source>
        <dbReference type="ARBA" id="ARBA00001947"/>
    </source>
</evidence>
<protein>
    <submittedName>
        <fullName evidence="11">M48 family metalloprotease</fullName>
        <ecNumber evidence="11">3.4.24.-</ecNumber>
    </submittedName>
</protein>
<dbReference type="Pfam" id="PF01435">
    <property type="entry name" value="Peptidase_M48"/>
    <property type="match status" value="1"/>
</dbReference>
<feature type="domain" description="Peptidase M48" evidence="10">
    <location>
        <begin position="64"/>
        <end position="251"/>
    </location>
</feature>
<dbReference type="PANTHER" id="PTHR22726">
    <property type="entry name" value="METALLOENDOPEPTIDASE OMA1"/>
    <property type="match status" value="1"/>
</dbReference>
<accession>A0ABW1AMM3</accession>
<dbReference type="Gene3D" id="3.30.2010.10">
    <property type="entry name" value="Metalloproteases ('zincins'), catalytic domain"/>
    <property type="match status" value="1"/>
</dbReference>
<evidence type="ECO:0000256" key="8">
    <source>
        <dbReference type="ARBA" id="ARBA00023049"/>
    </source>
</evidence>
<dbReference type="CDD" id="cd07333">
    <property type="entry name" value="M48C_bepA_like"/>
    <property type="match status" value="1"/>
</dbReference>
<evidence type="ECO:0000313" key="11">
    <source>
        <dbReference type="EMBL" id="MFC5768326.1"/>
    </source>
</evidence>
<keyword evidence="5" id="KW-0574">Periplasm</keyword>
<dbReference type="GO" id="GO:0008237">
    <property type="term" value="F:metallopeptidase activity"/>
    <property type="evidence" value="ECO:0007669"/>
    <property type="project" value="UniProtKB-KW"/>
</dbReference>
<dbReference type="SUPFAM" id="SSF48452">
    <property type="entry name" value="TPR-like"/>
    <property type="match status" value="1"/>
</dbReference>
<dbReference type="PANTHER" id="PTHR22726:SF1">
    <property type="entry name" value="METALLOENDOPEPTIDASE OMA1, MITOCHONDRIAL"/>
    <property type="match status" value="1"/>
</dbReference>
<gene>
    <name evidence="11" type="ORF">ACFPTN_02980</name>
</gene>
<comment type="cofactor">
    <cofactor evidence="1">
        <name>Zn(2+)</name>
        <dbReference type="ChEBI" id="CHEBI:29105"/>
    </cofactor>
</comment>
<keyword evidence="6 11" id="KW-0378">Hydrolase</keyword>
<organism evidence="11 12">
    <name type="scientific">Thauera sinica</name>
    <dbReference type="NCBI Taxonomy" id="2665146"/>
    <lineage>
        <taxon>Bacteria</taxon>
        <taxon>Pseudomonadati</taxon>
        <taxon>Pseudomonadota</taxon>
        <taxon>Betaproteobacteria</taxon>
        <taxon>Rhodocyclales</taxon>
        <taxon>Zoogloeaceae</taxon>
        <taxon>Thauera</taxon>
    </lineage>
</organism>
<dbReference type="RefSeq" id="WP_096445644.1">
    <property type="nucleotide sequence ID" value="NZ_JBHSOG010000008.1"/>
</dbReference>
<evidence type="ECO:0000256" key="6">
    <source>
        <dbReference type="ARBA" id="ARBA00022801"/>
    </source>
</evidence>
<comment type="caution">
    <text evidence="11">The sequence shown here is derived from an EMBL/GenBank/DDBJ whole genome shotgun (WGS) entry which is preliminary data.</text>
</comment>
<dbReference type="InterPro" id="IPR001915">
    <property type="entry name" value="Peptidase_M48"/>
</dbReference>
<proteinExistence type="inferred from homology"/>
<evidence type="ECO:0000256" key="5">
    <source>
        <dbReference type="ARBA" id="ARBA00022764"/>
    </source>
</evidence>
<evidence type="ECO:0000256" key="3">
    <source>
        <dbReference type="ARBA" id="ARBA00022723"/>
    </source>
</evidence>
<keyword evidence="3" id="KW-0479">Metal-binding</keyword>
<dbReference type="Pfam" id="PF14559">
    <property type="entry name" value="TPR_19"/>
    <property type="match status" value="2"/>
</dbReference>
<evidence type="ECO:0000256" key="7">
    <source>
        <dbReference type="ARBA" id="ARBA00022833"/>
    </source>
</evidence>
<evidence type="ECO:0000313" key="12">
    <source>
        <dbReference type="Proteomes" id="UP001595974"/>
    </source>
</evidence>
<dbReference type="EMBL" id="JBHSOG010000008">
    <property type="protein sequence ID" value="MFC5768326.1"/>
    <property type="molecule type" value="Genomic_DNA"/>
</dbReference>
<evidence type="ECO:0000259" key="10">
    <source>
        <dbReference type="Pfam" id="PF01435"/>
    </source>
</evidence>
<keyword evidence="12" id="KW-1185">Reference proteome</keyword>
<reference evidence="12" key="1">
    <citation type="journal article" date="2019" name="Int. J. Syst. Evol. Microbiol.">
        <title>The Global Catalogue of Microorganisms (GCM) 10K type strain sequencing project: providing services to taxonomists for standard genome sequencing and annotation.</title>
        <authorList>
            <consortium name="The Broad Institute Genomics Platform"/>
            <consortium name="The Broad Institute Genome Sequencing Center for Infectious Disease"/>
            <person name="Wu L."/>
            <person name="Ma J."/>
        </authorList>
    </citation>
    <scope>NUCLEOTIDE SEQUENCE [LARGE SCALE GENOMIC DNA]</scope>
    <source>
        <strain evidence="12">SHR3</strain>
    </source>
</reference>
<evidence type="ECO:0000256" key="2">
    <source>
        <dbReference type="ARBA" id="ARBA00022670"/>
    </source>
</evidence>
<evidence type="ECO:0000256" key="9">
    <source>
        <dbReference type="SAM" id="SignalP"/>
    </source>
</evidence>
<dbReference type="InterPro" id="IPR030873">
    <property type="entry name" value="Protease_BepA"/>
</dbReference>